<evidence type="ECO:0000313" key="2">
    <source>
        <dbReference type="EMBL" id="MED6171671.1"/>
    </source>
</evidence>
<reference evidence="2 3" key="1">
    <citation type="journal article" date="2023" name="Plants (Basel)">
        <title>Bridging the Gap: Combining Genomics and Transcriptomics Approaches to Understand Stylosanthes scabra, an Orphan Legume from the Brazilian Caatinga.</title>
        <authorList>
            <person name="Ferreira-Neto J.R.C."/>
            <person name="da Silva M.D."/>
            <person name="Binneck E."/>
            <person name="de Melo N.F."/>
            <person name="da Silva R.H."/>
            <person name="de Melo A.L.T.M."/>
            <person name="Pandolfi V."/>
            <person name="Bustamante F.O."/>
            <person name="Brasileiro-Vidal A.C."/>
            <person name="Benko-Iseppon A.M."/>
        </authorList>
    </citation>
    <scope>NUCLEOTIDE SEQUENCE [LARGE SCALE GENOMIC DNA]</scope>
    <source>
        <tissue evidence="2">Leaves</tissue>
    </source>
</reference>
<evidence type="ECO:0000256" key="1">
    <source>
        <dbReference type="SAM" id="MobiDB-lite"/>
    </source>
</evidence>
<protein>
    <submittedName>
        <fullName evidence="2">Uncharacterized protein</fullName>
    </submittedName>
</protein>
<sequence length="116" mass="12741">MSLQEEEKSNLRTINKSARWETPHHAITHQKNKKNEKNKEKKWKQGIGAVATPGGAATRPENAKILAPGAVAPPRPTNGVPARLMRPRDKLGHIRPKLPSCMARSRPPLGAPTQAH</sequence>
<keyword evidence="3" id="KW-1185">Reference proteome</keyword>
<feature type="compositionally biased region" description="Basic and acidic residues" evidence="1">
    <location>
        <begin position="1"/>
        <end position="10"/>
    </location>
</feature>
<proteinExistence type="predicted"/>
<evidence type="ECO:0000313" key="3">
    <source>
        <dbReference type="Proteomes" id="UP001341840"/>
    </source>
</evidence>
<comment type="caution">
    <text evidence="2">The sequence shown here is derived from an EMBL/GenBank/DDBJ whole genome shotgun (WGS) entry which is preliminary data.</text>
</comment>
<accession>A0ABU6VHB0</accession>
<dbReference type="Proteomes" id="UP001341840">
    <property type="component" value="Unassembled WGS sequence"/>
</dbReference>
<gene>
    <name evidence="2" type="ORF">PIB30_042917</name>
</gene>
<organism evidence="2 3">
    <name type="scientific">Stylosanthes scabra</name>
    <dbReference type="NCBI Taxonomy" id="79078"/>
    <lineage>
        <taxon>Eukaryota</taxon>
        <taxon>Viridiplantae</taxon>
        <taxon>Streptophyta</taxon>
        <taxon>Embryophyta</taxon>
        <taxon>Tracheophyta</taxon>
        <taxon>Spermatophyta</taxon>
        <taxon>Magnoliopsida</taxon>
        <taxon>eudicotyledons</taxon>
        <taxon>Gunneridae</taxon>
        <taxon>Pentapetalae</taxon>
        <taxon>rosids</taxon>
        <taxon>fabids</taxon>
        <taxon>Fabales</taxon>
        <taxon>Fabaceae</taxon>
        <taxon>Papilionoideae</taxon>
        <taxon>50 kb inversion clade</taxon>
        <taxon>dalbergioids sensu lato</taxon>
        <taxon>Dalbergieae</taxon>
        <taxon>Pterocarpus clade</taxon>
        <taxon>Stylosanthes</taxon>
    </lineage>
</organism>
<name>A0ABU6VHB0_9FABA</name>
<dbReference type="EMBL" id="JASCZI010151282">
    <property type="protein sequence ID" value="MED6171671.1"/>
    <property type="molecule type" value="Genomic_DNA"/>
</dbReference>
<feature type="region of interest" description="Disordered" evidence="1">
    <location>
        <begin position="1"/>
        <end position="41"/>
    </location>
</feature>
<feature type="region of interest" description="Disordered" evidence="1">
    <location>
        <begin position="68"/>
        <end position="116"/>
    </location>
</feature>